<sequence length="123" mass="14109">MLKNFRIWLKTTLALGAGSLWPPVEAMSYSRGVLMYNFNEDRFGEDLQNKPKVEDAPKMSVSHTVHNWKTPSAGKAENPSPGLDRHVLFGHTGDMRDPHTNLQKVDFMTTNQYFQQEFAKARR</sequence>
<organism evidence="3 4">
    <name type="scientific">Symbiodinium microadriaticum</name>
    <name type="common">Dinoflagellate</name>
    <name type="synonym">Zooxanthella microadriatica</name>
    <dbReference type="NCBI Taxonomy" id="2951"/>
    <lineage>
        <taxon>Eukaryota</taxon>
        <taxon>Sar</taxon>
        <taxon>Alveolata</taxon>
        <taxon>Dinophyceae</taxon>
        <taxon>Suessiales</taxon>
        <taxon>Symbiodiniaceae</taxon>
        <taxon>Symbiodinium</taxon>
    </lineage>
</organism>
<name>A0A1Q9EAG4_SYMMI</name>
<dbReference type="EMBL" id="LSRX01000211">
    <property type="protein sequence ID" value="OLQ04415.1"/>
    <property type="molecule type" value="Genomic_DNA"/>
</dbReference>
<dbReference type="OrthoDB" id="406184at2759"/>
<dbReference type="AlphaFoldDB" id="A0A1Q9EAG4"/>
<evidence type="ECO:0000313" key="3">
    <source>
        <dbReference type="EMBL" id="OLQ04415.1"/>
    </source>
</evidence>
<evidence type="ECO:0000256" key="1">
    <source>
        <dbReference type="SAM" id="MobiDB-lite"/>
    </source>
</evidence>
<gene>
    <name evidence="3" type="ORF">AK812_SmicGene12515</name>
</gene>
<evidence type="ECO:0000313" key="4">
    <source>
        <dbReference type="Proteomes" id="UP000186817"/>
    </source>
</evidence>
<feature type="region of interest" description="Disordered" evidence="1">
    <location>
        <begin position="55"/>
        <end position="83"/>
    </location>
</feature>
<feature type="signal peptide" evidence="2">
    <location>
        <begin position="1"/>
        <end position="26"/>
    </location>
</feature>
<keyword evidence="4" id="KW-1185">Reference proteome</keyword>
<comment type="caution">
    <text evidence="3">The sequence shown here is derived from an EMBL/GenBank/DDBJ whole genome shotgun (WGS) entry which is preliminary data.</text>
</comment>
<accession>A0A1Q9EAG4</accession>
<proteinExistence type="predicted"/>
<dbReference type="Proteomes" id="UP000186817">
    <property type="component" value="Unassembled WGS sequence"/>
</dbReference>
<evidence type="ECO:0000256" key="2">
    <source>
        <dbReference type="SAM" id="SignalP"/>
    </source>
</evidence>
<feature type="compositionally biased region" description="Polar residues" evidence="1">
    <location>
        <begin position="61"/>
        <end position="70"/>
    </location>
</feature>
<reference evidence="3 4" key="1">
    <citation type="submission" date="2016-02" db="EMBL/GenBank/DDBJ databases">
        <title>Genome analysis of coral dinoflagellate symbionts highlights evolutionary adaptations to a symbiotic lifestyle.</title>
        <authorList>
            <person name="Aranda M."/>
            <person name="Li Y."/>
            <person name="Liew Y.J."/>
            <person name="Baumgarten S."/>
            <person name="Simakov O."/>
            <person name="Wilson M."/>
            <person name="Piel J."/>
            <person name="Ashoor H."/>
            <person name="Bougouffa S."/>
            <person name="Bajic V.B."/>
            <person name="Ryu T."/>
            <person name="Ravasi T."/>
            <person name="Bayer T."/>
            <person name="Micklem G."/>
            <person name="Kim H."/>
            <person name="Bhak J."/>
            <person name="Lajeunesse T.C."/>
            <person name="Voolstra C.R."/>
        </authorList>
    </citation>
    <scope>NUCLEOTIDE SEQUENCE [LARGE SCALE GENOMIC DNA]</scope>
    <source>
        <strain evidence="3 4">CCMP2467</strain>
    </source>
</reference>
<feature type="chain" id="PRO_5043848153" evidence="2">
    <location>
        <begin position="27"/>
        <end position="123"/>
    </location>
</feature>
<protein>
    <submittedName>
        <fullName evidence="3">Uncharacterized protein</fullName>
    </submittedName>
</protein>
<keyword evidence="2" id="KW-0732">Signal</keyword>